<protein>
    <submittedName>
        <fullName evidence="1">HAD family hydrolase</fullName>
        <ecNumber evidence="1">3.-.-.-</ecNumber>
    </submittedName>
</protein>
<dbReference type="PRINTS" id="PR00413">
    <property type="entry name" value="HADHALOGNASE"/>
</dbReference>
<dbReference type="NCBIfam" id="TIGR01549">
    <property type="entry name" value="HAD-SF-IA-v1"/>
    <property type="match status" value="1"/>
</dbReference>
<dbReference type="GO" id="GO:0016787">
    <property type="term" value="F:hydrolase activity"/>
    <property type="evidence" value="ECO:0007669"/>
    <property type="project" value="UniProtKB-KW"/>
</dbReference>
<comment type="caution">
    <text evidence="1">The sequence shown here is derived from an EMBL/GenBank/DDBJ whole genome shotgun (WGS) entry which is preliminary data.</text>
</comment>
<dbReference type="InterPro" id="IPR050155">
    <property type="entry name" value="HAD-like_hydrolase_sf"/>
</dbReference>
<dbReference type="SFLD" id="SFLDG01135">
    <property type="entry name" value="C1.5.6:_HAD__Beta-PGM__Phospha"/>
    <property type="match status" value="1"/>
</dbReference>
<dbReference type="EMBL" id="JBIBEG010000003">
    <property type="protein sequence ID" value="MFF5896882.1"/>
    <property type="molecule type" value="Genomic_DNA"/>
</dbReference>
<dbReference type="RefSeq" id="WP_387901422.1">
    <property type="nucleotide sequence ID" value="NZ_JBIBEG010000003.1"/>
</dbReference>
<name>A0ABW6X7A1_9ACTN</name>
<dbReference type="Gene3D" id="1.10.150.240">
    <property type="entry name" value="Putative phosphatase, domain 2"/>
    <property type="match status" value="1"/>
</dbReference>
<keyword evidence="1" id="KW-0378">Hydrolase</keyword>
<dbReference type="SUPFAM" id="SSF56784">
    <property type="entry name" value="HAD-like"/>
    <property type="match status" value="1"/>
</dbReference>
<sequence length="224" mass="23720">MNRARAAIFDVDGTLTDTNHLHVVAWWEAFRQAGHILPMPDIHRAVGLGSGDLIERLLTADRDREQDAVISAAHKTLYGTYYDRIPAFEGAGDLLRALAERGWSVVLATSASGPELEALRRAVDADDAIGDTASSDDVAEGKPSPEPVQLACELAGVGADQAVFVGDTVWDMEAAARAGVRSVAVLSGGIPRADLELAGADAVYQDVAELLSRLDDSPFGRTVS</sequence>
<dbReference type="InterPro" id="IPR023214">
    <property type="entry name" value="HAD_sf"/>
</dbReference>
<gene>
    <name evidence="1" type="ORF">ACFY8O_13240</name>
</gene>
<dbReference type="InterPro" id="IPR006439">
    <property type="entry name" value="HAD-SF_hydro_IA"/>
</dbReference>
<dbReference type="PANTHER" id="PTHR43434">
    <property type="entry name" value="PHOSPHOGLYCOLATE PHOSPHATASE"/>
    <property type="match status" value="1"/>
</dbReference>
<evidence type="ECO:0000313" key="2">
    <source>
        <dbReference type="Proteomes" id="UP001602322"/>
    </source>
</evidence>
<reference evidence="1 2" key="1">
    <citation type="submission" date="2024-10" db="EMBL/GenBank/DDBJ databases">
        <title>The Natural Products Discovery Center: Release of the First 8490 Sequenced Strains for Exploring Actinobacteria Biosynthetic Diversity.</title>
        <authorList>
            <person name="Kalkreuter E."/>
            <person name="Kautsar S.A."/>
            <person name="Yang D."/>
            <person name="Bader C.D."/>
            <person name="Teijaro C.N."/>
            <person name="Fluegel L."/>
            <person name="Davis C.M."/>
            <person name="Simpson J.R."/>
            <person name="Lauterbach L."/>
            <person name="Steele A.D."/>
            <person name="Gui C."/>
            <person name="Meng S."/>
            <person name="Li G."/>
            <person name="Viehrig K."/>
            <person name="Ye F."/>
            <person name="Su P."/>
            <person name="Kiefer A.F."/>
            <person name="Nichols A."/>
            <person name="Cepeda A.J."/>
            <person name="Yan W."/>
            <person name="Fan B."/>
            <person name="Jiang Y."/>
            <person name="Adhikari A."/>
            <person name="Zheng C.-J."/>
            <person name="Schuster L."/>
            <person name="Cowan T.M."/>
            <person name="Smanski M.J."/>
            <person name="Chevrette M.G."/>
            <person name="De Carvalho L.P.S."/>
            <person name="Shen B."/>
        </authorList>
    </citation>
    <scope>NUCLEOTIDE SEQUENCE [LARGE SCALE GENOMIC DNA]</scope>
    <source>
        <strain evidence="1 2">NPDC012540</strain>
    </source>
</reference>
<dbReference type="Proteomes" id="UP001602322">
    <property type="component" value="Unassembled WGS sequence"/>
</dbReference>
<dbReference type="EC" id="3.-.-.-" evidence="1"/>
<dbReference type="SFLD" id="SFLDG01129">
    <property type="entry name" value="C1.5:_HAD__Beta-PGM__Phosphata"/>
    <property type="match status" value="1"/>
</dbReference>
<dbReference type="Pfam" id="PF00702">
    <property type="entry name" value="Hydrolase"/>
    <property type="match status" value="1"/>
</dbReference>
<dbReference type="InterPro" id="IPR023198">
    <property type="entry name" value="PGP-like_dom2"/>
</dbReference>
<evidence type="ECO:0000313" key="1">
    <source>
        <dbReference type="EMBL" id="MFF5896882.1"/>
    </source>
</evidence>
<proteinExistence type="predicted"/>
<keyword evidence="2" id="KW-1185">Reference proteome</keyword>
<dbReference type="PANTHER" id="PTHR43434:SF16">
    <property type="entry name" value="BLL8046 PROTEIN"/>
    <property type="match status" value="1"/>
</dbReference>
<dbReference type="Gene3D" id="3.40.50.1000">
    <property type="entry name" value="HAD superfamily/HAD-like"/>
    <property type="match status" value="1"/>
</dbReference>
<dbReference type="InterPro" id="IPR036412">
    <property type="entry name" value="HAD-like_sf"/>
</dbReference>
<dbReference type="SFLD" id="SFLDS00003">
    <property type="entry name" value="Haloacid_Dehalogenase"/>
    <property type="match status" value="1"/>
</dbReference>
<accession>A0ABW6X7A1</accession>
<organism evidence="1 2">
    <name type="scientific">Streptomyces argenteolus</name>
    <dbReference type="NCBI Taxonomy" id="67274"/>
    <lineage>
        <taxon>Bacteria</taxon>
        <taxon>Bacillati</taxon>
        <taxon>Actinomycetota</taxon>
        <taxon>Actinomycetes</taxon>
        <taxon>Kitasatosporales</taxon>
        <taxon>Streptomycetaceae</taxon>
        <taxon>Streptomyces</taxon>
    </lineage>
</organism>